<organism evidence="2 3">
    <name type="scientific">Rubus argutus</name>
    <name type="common">Southern blackberry</name>
    <dbReference type="NCBI Taxonomy" id="59490"/>
    <lineage>
        <taxon>Eukaryota</taxon>
        <taxon>Viridiplantae</taxon>
        <taxon>Streptophyta</taxon>
        <taxon>Embryophyta</taxon>
        <taxon>Tracheophyta</taxon>
        <taxon>Spermatophyta</taxon>
        <taxon>Magnoliopsida</taxon>
        <taxon>eudicotyledons</taxon>
        <taxon>Gunneridae</taxon>
        <taxon>Pentapetalae</taxon>
        <taxon>rosids</taxon>
        <taxon>fabids</taxon>
        <taxon>Rosales</taxon>
        <taxon>Rosaceae</taxon>
        <taxon>Rosoideae</taxon>
        <taxon>Rosoideae incertae sedis</taxon>
        <taxon>Rubus</taxon>
    </lineage>
</organism>
<accession>A0AAW1YNW7</accession>
<reference evidence="2 3" key="1">
    <citation type="journal article" date="2023" name="G3 (Bethesda)">
        <title>A chromosome-length genome assembly and annotation of blackberry (Rubus argutus, cv. 'Hillquist').</title>
        <authorList>
            <person name="Bruna T."/>
            <person name="Aryal R."/>
            <person name="Dudchenko O."/>
            <person name="Sargent D.J."/>
            <person name="Mead D."/>
            <person name="Buti M."/>
            <person name="Cavallini A."/>
            <person name="Hytonen T."/>
            <person name="Andres J."/>
            <person name="Pham M."/>
            <person name="Weisz D."/>
            <person name="Mascagni F."/>
            <person name="Usai G."/>
            <person name="Natali L."/>
            <person name="Bassil N."/>
            <person name="Fernandez G.E."/>
            <person name="Lomsadze A."/>
            <person name="Armour M."/>
            <person name="Olukolu B."/>
            <person name="Poorten T."/>
            <person name="Britton C."/>
            <person name="Davik J."/>
            <person name="Ashrafi H."/>
            <person name="Aiden E.L."/>
            <person name="Borodovsky M."/>
            <person name="Worthington M."/>
        </authorList>
    </citation>
    <scope>NUCLEOTIDE SEQUENCE [LARGE SCALE GENOMIC DNA]</scope>
    <source>
        <strain evidence="2">PI 553951</strain>
    </source>
</reference>
<name>A0AAW1YNW7_RUBAR</name>
<dbReference type="EMBL" id="JBEDUW010000001">
    <property type="protein sequence ID" value="KAK9950385.1"/>
    <property type="molecule type" value="Genomic_DNA"/>
</dbReference>
<dbReference type="Proteomes" id="UP001457282">
    <property type="component" value="Unassembled WGS sequence"/>
</dbReference>
<keyword evidence="1" id="KW-1133">Transmembrane helix</keyword>
<dbReference type="AlphaFoldDB" id="A0AAW1YNW7"/>
<evidence type="ECO:0008006" key="4">
    <source>
        <dbReference type="Google" id="ProtNLM"/>
    </source>
</evidence>
<keyword evidence="3" id="KW-1185">Reference proteome</keyword>
<keyword evidence="1" id="KW-0812">Transmembrane</keyword>
<comment type="caution">
    <text evidence="2">The sequence shown here is derived from an EMBL/GenBank/DDBJ whole genome shotgun (WGS) entry which is preliminary data.</text>
</comment>
<evidence type="ECO:0000256" key="1">
    <source>
        <dbReference type="SAM" id="Phobius"/>
    </source>
</evidence>
<evidence type="ECO:0000313" key="3">
    <source>
        <dbReference type="Proteomes" id="UP001457282"/>
    </source>
</evidence>
<keyword evidence="1" id="KW-0472">Membrane</keyword>
<protein>
    <recommendedName>
        <fullName evidence="4">ATP synthase F0 subunit 8</fullName>
    </recommendedName>
</protein>
<evidence type="ECO:0000313" key="2">
    <source>
        <dbReference type="EMBL" id="KAK9950385.1"/>
    </source>
</evidence>
<proteinExistence type="predicted"/>
<sequence>MADNVENDESEDQIPWLHIFVAIGFIVGFWAVCGTLALKKNWGNAYFQFLDGAQQKCMANLQRRRRR</sequence>
<feature type="transmembrane region" description="Helical" evidence="1">
    <location>
        <begin position="16"/>
        <end position="38"/>
    </location>
</feature>
<gene>
    <name evidence="2" type="ORF">M0R45_005878</name>
</gene>